<sequence>MKSEPTVTTRLVSEPFAQTGLVVLGIVLDTSLFPRDGTVDWRSRLRVGVCYTNSTGDRLSKLFKNLLS</sequence>
<accession>U1NI75</accession>
<dbReference type="EMBL" id="KE356561">
    <property type="protein sequence ID" value="ERG96865.1"/>
    <property type="molecule type" value="Genomic_DNA"/>
</dbReference>
<evidence type="ECO:0000313" key="1">
    <source>
        <dbReference type="EMBL" id="ERG96865.1"/>
    </source>
</evidence>
<proteinExistence type="predicted"/>
<gene>
    <name evidence="1" type="ORF">J07HQW2_03349</name>
</gene>
<protein>
    <submittedName>
        <fullName evidence="1">Uncharacterized protein</fullName>
    </submittedName>
</protein>
<reference evidence="1 2" key="1">
    <citation type="journal article" date="2013" name="PLoS ONE">
        <title>Assembly-driven community genomics of a hypersaline microbial ecosystem.</title>
        <authorList>
            <person name="Podell S."/>
            <person name="Ugalde J.A."/>
            <person name="Narasingarao P."/>
            <person name="Banfield J.F."/>
            <person name="Heidelberg K.B."/>
            <person name="Allen E.E."/>
        </authorList>
    </citation>
    <scope>NUCLEOTIDE SEQUENCE [LARGE SCALE GENOMIC DNA]</scope>
    <source>
        <strain evidence="2">J07HQW2</strain>
    </source>
</reference>
<evidence type="ECO:0000313" key="2">
    <source>
        <dbReference type="Proteomes" id="UP000030710"/>
    </source>
</evidence>
<organism evidence="1 2">
    <name type="scientific">Haloquadratum walsbyi J07HQW2</name>
    <dbReference type="NCBI Taxonomy" id="1238425"/>
    <lineage>
        <taxon>Archaea</taxon>
        <taxon>Methanobacteriati</taxon>
        <taxon>Methanobacteriota</taxon>
        <taxon>Stenosarchaea group</taxon>
        <taxon>Halobacteria</taxon>
        <taxon>Halobacteriales</taxon>
        <taxon>Haloferacaceae</taxon>
        <taxon>Haloquadratum</taxon>
    </lineage>
</organism>
<dbReference type="Proteomes" id="UP000030710">
    <property type="component" value="Unassembled WGS sequence"/>
</dbReference>
<name>U1NI75_9EURY</name>
<dbReference type="AlphaFoldDB" id="U1NI75"/>
<dbReference type="STRING" id="1238425.J07HQW2_03349"/>
<dbReference type="HOGENOM" id="CLU_2784003_0_0_2"/>